<dbReference type="EMBL" id="QAQO01000076">
    <property type="protein sequence ID" value="PTU33410.1"/>
    <property type="molecule type" value="Genomic_DNA"/>
</dbReference>
<dbReference type="Proteomes" id="UP000244190">
    <property type="component" value="Unassembled WGS sequence"/>
</dbReference>
<dbReference type="RefSeq" id="WP_108477255.1">
    <property type="nucleotide sequence ID" value="NZ_QAQA01000072.1"/>
</dbReference>
<sequence>MIVRLDNRLFEILDEMGACVDREMFMAAYAQRKAEKENDPRHVRQRKMTQLTHDLMSESDPEL</sequence>
<name>A0A7Z1SUQ6_SALET</name>
<evidence type="ECO:0000313" key="2">
    <source>
        <dbReference type="Proteomes" id="UP000244190"/>
    </source>
</evidence>
<reference evidence="1 2" key="1">
    <citation type="submission" date="2018-04" db="EMBL/GenBank/DDBJ databases">
        <title>Whole genome sequencing of Salmonella enterica.</title>
        <authorList>
            <person name="Bell R."/>
        </authorList>
    </citation>
    <scope>NUCLEOTIDE SEQUENCE [LARGE SCALE GENOMIC DNA]</scope>
    <source>
        <strain evidence="1 2">CFSAN058507</strain>
    </source>
</reference>
<dbReference type="AlphaFoldDB" id="A0A7Z1SUQ6"/>
<organism evidence="1 2">
    <name type="scientific">Salmonella enterica I</name>
    <dbReference type="NCBI Taxonomy" id="59201"/>
    <lineage>
        <taxon>Bacteria</taxon>
        <taxon>Pseudomonadati</taxon>
        <taxon>Pseudomonadota</taxon>
        <taxon>Gammaproteobacteria</taxon>
        <taxon>Enterobacterales</taxon>
        <taxon>Enterobacteriaceae</taxon>
        <taxon>Salmonella</taxon>
    </lineage>
</organism>
<evidence type="ECO:0000313" key="1">
    <source>
        <dbReference type="EMBL" id="PTU33410.1"/>
    </source>
</evidence>
<protein>
    <submittedName>
        <fullName evidence="1">Uncharacterized protein</fullName>
    </submittedName>
</protein>
<accession>A0A7Z1SUQ6</accession>
<comment type="caution">
    <text evidence="1">The sequence shown here is derived from an EMBL/GenBank/DDBJ whole genome shotgun (WGS) entry which is preliminary data.</text>
</comment>
<proteinExistence type="predicted"/>
<gene>
    <name evidence="1" type="ORF">DBZ43_29350</name>
</gene>